<dbReference type="GO" id="GO:0046983">
    <property type="term" value="F:protein dimerization activity"/>
    <property type="evidence" value="ECO:0007669"/>
    <property type="project" value="InterPro"/>
</dbReference>
<protein>
    <recommendedName>
        <fullName evidence="2">HAT C-terminal dimerisation domain-containing protein</fullName>
    </recommendedName>
</protein>
<evidence type="ECO:0000313" key="4">
    <source>
        <dbReference type="Proteomes" id="UP000004994"/>
    </source>
</evidence>
<evidence type="ECO:0000259" key="2">
    <source>
        <dbReference type="Pfam" id="PF05699"/>
    </source>
</evidence>
<dbReference type="InterPro" id="IPR008906">
    <property type="entry name" value="HATC_C_dom"/>
</dbReference>
<dbReference type="Pfam" id="PF05699">
    <property type="entry name" value="Dimer_Tnp_hAT"/>
    <property type="match status" value="1"/>
</dbReference>
<dbReference type="PANTHER" id="PTHR23272:SF180">
    <property type="entry name" value="TF-B3 DOMAIN-CONTAINING PROTEIN"/>
    <property type="match status" value="1"/>
</dbReference>
<evidence type="ECO:0000313" key="3">
    <source>
        <dbReference type="EnsemblPlants" id="Solyc03g058420.2.1"/>
    </source>
</evidence>
<reference evidence="3" key="1">
    <citation type="journal article" date="2012" name="Nature">
        <title>The tomato genome sequence provides insights into fleshy fruit evolution.</title>
        <authorList>
            <consortium name="Tomato Genome Consortium"/>
        </authorList>
    </citation>
    <scope>NUCLEOTIDE SEQUENCE [LARGE SCALE GENOMIC DNA]</scope>
    <source>
        <strain evidence="3">cv. Heinz 1706</strain>
    </source>
</reference>
<dbReference type="EnsemblPlants" id="Solyc03g058420.2.1">
    <property type="protein sequence ID" value="Solyc03g058420.2.1"/>
    <property type="gene ID" value="Solyc03g058420.2"/>
</dbReference>
<dbReference type="STRING" id="4081.A0A3Q7FHP9"/>
<feature type="compositionally biased region" description="Polar residues" evidence="1">
    <location>
        <begin position="199"/>
        <end position="208"/>
    </location>
</feature>
<proteinExistence type="predicted"/>
<dbReference type="SUPFAM" id="SSF53098">
    <property type="entry name" value="Ribonuclease H-like"/>
    <property type="match status" value="1"/>
</dbReference>
<reference evidence="3" key="2">
    <citation type="submission" date="2019-01" db="UniProtKB">
        <authorList>
            <consortium name="EnsemblPlants"/>
        </authorList>
    </citation>
    <scope>IDENTIFICATION</scope>
    <source>
        <strain evidence="3">cv. Heinz 1706</strain>
    </source>
</reference>
<dbReference type="PANTHER" id="PTHR23272">
    <property type="entry name" value="BED FINGER-RELATED"/>
    <property type="match status" value="1"/>
</dbReference>
<keyword evidence="4" id="KW-1185">Reference proteome</keyword>
<evidence type="ECO:0000256" key="1">
    <source>
        <dbReference type="SAM" id="MobiDB-lite"/>
    </source>
</evidence>
<feature type="domain" description="HAT C-terminal dimerisation" evidence="2">
    <location>
        <begin position="53"/>
        <end position="107"/>
    </location>
</feature>
<dbReference type="Gramene" id="Solyc03g058420.2.1">
    <property type="protein sequence ID" value="Solyc03g058420.2.1"/>
    <property type="gene ID" value="Solyc03g058420.2"/>
</dbReference>
<sequence>MEALFNEYTNPISNDKSGQFSSTGMDTSISSSENLEIFLRNYKNINLKREVQKLKLKNHIFDVFLWWKVNSPRFPFLSEMARDVLAIPVSSVASECASSTAGSSLTPRLVIAPVCLQIWIHSEPQPINSIMPRLHGSNARSLFWNHYEKLEENEDGSWTLKCIHCGCAYYHSHNIGTASLQRHVNDCSPQDLRTKAAVKTQSFPNMDASSSSSRLLRRS</sequence>
<dbReference type="SMART" id="SM00614">
    <property type="entry name" value="ZnF_BED"/>
    <property type="match status" value="1"/>
</dbReference>
<feature type="region of interest" description="Disordered" evidence="1">
    <location>
        <begin position="198"/>
        <end position="219"/>
    </location>
</feature>
<name>A0A3Q7FHP9_SOLLC</name>
<dbReference type="InterPro" id="IPR012337">
    <property type="entry name" value="RNaseH-like_sf"/>
</dbReference>
<dbReference type="Proteomes" id="UP000004994">
    <property type="component" value="Chromosome 3"/>
</dbReference>
<feature type="compositionally biased region" description="Low complexity" evidence="1">
    <location>
        <begin position="209"/>
        <end position="219"/>
    </location>
</feature>
<dbReference type="InParanoid" id="A0A3Q7FHP9"/>
<accession>A0A3Q7FHP9</accession>
<organism evidence="3">
    <name type="scientific">Solanum lycopersicum</name>
    <name type="common">Tomato</name>
    <name type="synonym">Lycopersicon esculentum</name>
    <dbReference type="NCBI Taxonomy" id="4081"/>
    <lineage>
        <taxon>Eukaryota</taxon>
        <taxon>Viridiplantae</taxon>
        <taxon>Streptophyta</taxon>
        <taxon>Embryophyta</taxon>
        <taxon>Tracheophyta</taxon>
        <taxon>Spermatophyta</taxon>
        <taxon>Magnoliopsida</taxon>
        <taxon>eudicotyledons</taxon>
        <taxon>Gunneridae</taxon>
        <taxon>Pentapetalae</taxon>
        <taxon>asterids</taxon>
        <taxon>lamiids</taxon>
        <taxon>Solanales</taxon>
        <taxon>Solanaceae</taxon>
        <taxon>Solanoideae</taxon>
        <taxon>Solaneae</taxon>
        <taxon>Solanum</taxon>
        <taxon>Solanum subgen. Lycopersicon</taxon>
    </lineage>
</organism>
<dbReference type="AlphaFoldDB" id="A0A3Q7FHP9"/>